<dbReference type="AlphaFoldDB" id="A0AAD1QYP9"/>
<organism evidence="1 2">
    <name type="scientific">Pelobates cultripes</name>
    <name type="common">Western spadefoot toad</name>
    <dbReference type="NCBI Taxonomy" id="61616"/>
    <lineage>
        <taxon>Eukaryota</taxon>
        <taxon>Metazoa</taxon>
        <taxon>Chordata</taxon>
        <taxon>Craniata</taxon>
        <taxon>Vertebrata</taxon>
        <taxon>Euteleostomi</taxon>
        <taxon>Amphibia</taxon>
        <taxon>Batrachia</taxon>
        <taxon>Anura</taxon>
        <taxon>Pelobatoidea</taxon>
        <taxon>Pelobatidae</taxon>
        <taxon>Pelobates</taxon>
    </lineage>
</organism>
<reference evidence="1" key="1">
    <citation type="submission" date="2022-03" db="EMBL/GenBank/DDBJ databases">
        <authorList>
            <person name="Alioto T."/>
            <person name="Alioto T."/>
            <person name="Gomez Garrido J."/>
        </authorList>
    </citation>
    <scope>NUCLEOTIDE SEQUENCE</scope>
</reference>
<sequence>MALPPLIQVHNTYRPYPHHHMTSSQRKSQEHPGHCYRNYWELLENSCRSVNLGWHVT</sequence>
<protein>
    <submittedName>
        <fullName evidence="1">Uncharacterized protein</fullName>
    </submittedName>
</protein>
<dbReference type="Proteomes" id="UP001295444">
    <property type="component" value="Chromosome 01"/>
</dbReference>
<keyword evidence="2" id="KW-1185">Reference proteome</keyword>
<gene>
    <name evidence="1" type="ORF">PECUL_23A006187</name>
</gene>
<accession>A0AAD1QYP9</accession>
<proteinExistence type="predicted"/>
<evidence type="ECO:0000313" key="2">
    <source>
        <dbReference type="Proteomes" id="UP001295444"/>
    </source>
</evidence>
<name>A0AAD1QYP9_PELCU</name>
<evidence type="ECO:0000313" key="1">
    <source>
        <dbReference type="EMBL" id="CAH2219737.1"/>
    </source>
</evidence>
<dbReference type="EMBL" id="OW240912">
    <property type="protein sequence ID" value="CAH2219737.1"/>
    <property type="molecule type" value="Genomic_DNA"/>
</dbReference>